<keyword evidence="2" id="KW-0472">Membrane</keyword>
<keyword evidence="2" id="KW-0812">Transmembrane</keyword>
<evidence type="ECO:0000313" key="4">
    <source>
        <dbReference type="Proteomes" id="UP001232973"/>
    </source>
</evidence>
<protein>
    <submittedName>
        <fullName evidence="3">Type II secretory pathway pseudopilin PulG</fullName>
    </submittedName>
</protein>
<organism evidence="3 4">
    <name type="scientific">Alicyclobacillus cycloheptanicus</name>
    <dbReference type="NCBI Taxonomy" id="1457"/>
    <lineage>
        <taxon>Bacteria</taxon>
        <taxon>Bacillati</taxon>
        <taxon>Bacillota</taxon>
        <taxon>Bacilli</taxon>
        <taxon>Bacillales</taxon>
        <taxon>Alicyclobacillaceae</taxon>
        <taxon>Alicyclobacillus</taxon>
    </lineage>
</organism>
<dbReference type="InterPro" id="IPR014717">
    <property type="entry name" value="Transl_elong_EF1B/ribsomal_bS6"/>
</dbReference>
<dbReference type="EMBL" id="JAUSTP010000001">
    <property type="protein sequence ID" value="MDQ0188311.1"/>
    <property type="molecule type" value="Genomic_DNA"/>
</dbReference>
<evidence type="ECO:0000313" key="3">
    <source>
        <dbReference type="EMBL" id="MDQ0188311.1"/>
    </source>
</evidence>
<dbReference type="RefSeq" id="WP_274455715.1">
    <property type="nucleotide sequence ID" value="NZ_CP067097.1"/>
</dbReference>
<dbReference type="Proteomes" id="UP001232973">
    <property type="component" value="Unassembled WGS sequence"/>
</dbReference>
<feature type="compositionally biased region" description="Polar residues" evidence="1">
    <location>
        <begin position="84"/>
        <end position="93"/>
    </location>
</feature>
<feature type="compositionally biased region" description="Low complexity" evidence="1">
    <location>
        <begin position="74"/>
        <end position="83"/>
    </location>
</feature>
<proteinExistence type="predicted"/>
<evidence type="ECO:0000256" key="1">
    <source>
        <dbReference type="SAM" id="MobiDB-lite"/>
    </source>
</evidence>
<evidence type="ECO:0000256" key="2">
    <source>
        <dbReference type="SAM" id="Phobius"/>
    </source>
</evidence>
<keyword evidence="2" id="KW-1133">Transmembrane helix</keyword>
<accession>A0ABT9XEY4</accession>
<comment type="caution">
    <text evidence="3">The sequence shown here is derived from an EMBL/GenBank/DDBJ whole genome shotgun (WGS) entry which is preliminary data.</text>
</comment>
<feature type="transmembrane region" description="Helical" evidence="2">
    <location>
        <begin position="21"/>
        <end position="46"/>
    </location>
</feature>
<dbReference type="Gene3D" id="3.30.70.60">
    <property type="match status" value="1"/>
</dbReference>
<gene>
    <name evidence="3" type="ORF">J2S03_000115</name>
</gene>
<keyword evidence="4" id="KW-1185">Reference proteome</keyword>
<feature type="region of interest" description="Disordered" evidence="1">
    <location>
        <begin position="74"/>
        <end position="93"/>
    </location>
</feature>
<name>A0ABT9XEY4_9BACL</name>
<sequence length="197" mass="20767">MSLRGHSEVKSSLRTLLAPRVPSWLSLRLLVIALSAAVFAASLLWFTHEAASAAAHQAQVARLRSELAITAGRRGQAQPARQRVSTAPAQTPQGLDEAGFLRWLNQAESASGVQLQSVRFPGTPWTSGTQWIGSTVPAQGALREAAAVVTVSGSNSALAAFLSQIDRAQGVIQVSSCTVTRSGARYEAALNVWVANP</sequence>
<reference evidence="3 4" key="1">
    <citation type="submission" date="2023-07" db="EMBL/GenBank/DDBJ databases">
        <title>Genomic Encyclopedia of Type Strains, Phase IV (KMG-IV): sequencing the most valuable type-strain genomes for metagenomic binning, comparative biology and taxonomic classification.</title>
        <authorList>
            <person name="Goeker M."/>
        </authorList>
    </citation>
    <scope>NUCLEOTIDE SEQUENCE [LARGE SCALE GENOMIC DNA]</scope>
    <source>
        <strain evidence="3 4">DSM 4006</strain>
    </source>
</reference>